<evidence type="ECO:0000256" key="1">
    <source>
        <dbReference type="ARBA" id="ARBA00022491"/>
    </source>
</evidence>
<sequence length="172" mass="19040">MNDNPAVVVLNKGVEPLNETHNRKGFDCGVPALNDFLQKFAGQKSNRNQAQTYVLSADDNETIIGYFTLTMTRFNWHEIVGKKSKTVDTAALIARLAVDKRFTGQGVGLFLLRTALEKLIIANDILGVPIIVVDAKDGVSAFYETVGFQFLEQGSSRLFITMETILNSQKIK</sequence>
<feature type="domain" description="N-acetyltransferase" evidence="6">
    <location>
        <begin position="53"/>
        <end position="149"/>
    </location>
</feature>
<name>A0ABS1BVA2_9NEIS</name>
<keyword evidence="8" id="KW-1185">Reference proteome</keyword>
<dbReference type="PANTHER" id="PTHR36449">
    <property type="entry name" value="ACETYLTRANSFERASE-RELATED"/>
    <property type="match status" value="1"/>
</dbReference>
<dbReference type="InterPro" id="IPR000182">
    <property type="entry name" value="GNAT_dom"/>
</dbReference>
<evidence type="ECO:0000256" key="5">
    <source>
        <dbReference type="ARBA" id="ARBA00049880"/>
    </source>
</evidence>
<accession>A0ABS1BVA2</accession>
<dbReference type="InterPro" id="IPR016181">
    <property type="entry name" value="Acyl_CoA_acyltransferase"/>
</dbReference>
<keyword evidence="3" id="KW-0808">Transferase</keyword>
<keyword evidence="2" id="KW-1277">Toxin-antitoxin system</keyword>
<evidence type="ECO:0000313" key="8">
    <source>
        <dbReference type="Proteomes" id="UP000614058"/>
    </source>
</evidence>
<dbReference type="Pfam" id="PF13508">
    <property type="entry name" value="Acetyltransf_7"/>
    <property type="match status" value="1"/>
</dbReference>
<comment type="catalytic activity">
    <reaction evidence="5">
        <text>glycyl-tRNA(Gly) + acetyl-CoA = N-acetylglycyl-tRNA(Gly) + CoA + H(+)</text>
        <dbReference type="Rhea" id="RHEA:81867"/>
        <dbReference type="Rhea" id="RHEA-COMP:9683"/>
        <dbReference type="Rhea" id="RHEA-COMP:19766"/>
        <dbReference type="ChEBI" id="CHEBI:15378"/>
        <dbReference type="ChEBI" id="CHEBI:57287"/>
        <dbReference type="ChEBI" id="CHEBI:57288"/>
        <dbReference type="ChEBI" id="CHEBI:78522"/>
        <dbReference type="ChEBI" id="CHEBI:232036"/>
    </reaction>
</comment>
<keyword evidence="4" id="KW-0012">Acyltransferase</keyword>
<comment type="caution">
    <text evidence="7">The sequence shown here is derived from an EMBL/GenBank/DDBJ whole genome shotgun (WGS) entry which is preliminary data.</text>
</comment>
<evidence type="ECO:0000256" key="4">
    <source>
        <dbReference type="ARBA" id="ARBA00023315"/>
    </source>
</evidence>
<dbReference type="RefSeq" id="WP_003793638.1">
    <property type="nucleotide sequence ID" value="NZ_JAEHNZ010000004.1"/>
</dbReference>
<evidence type="ECO:0000256" key="2">
    <source>
        <dbReference type="ARBA" id="ARBA00022649"/>
    </source>
</evidence>
<dbReference type="Proteomes" id="UP000614058">
    <property type="component" value="Unassembled WGS sequence"/>
</dbReference>
<protein>
    <submittedName>
        <fullName evidence="7">GNAT family N-acetyltransferase</fullName>
    </submittedName>
</protein>
<keyword evidence="1" id="KW-0678">Repressor</keyword>
<dbReference type="GeneID" id="84907263"/>
<evidence type="ECO:0000259" key="6">
    <source>
        <dbReference type="Pfam" id="PF13508"/>
    </source>
</evidence>
<proteinExistence type="predicted"/>
<organism evidence="7 8">
    <name type="scientific">Kingella bonacorsii</name>
    <dbReference type="NCBI Taxonomy" id="2796361"/>
    <lineage>
        <taxon>Bacteria</taxon>
        <taxon>Pseudomonadati</taxon>
        <taxon>Pseudomonadota</taxon>
        <taxon>Betaproteobacteria</taxon>
        <taxon>Neisseriales</taxon>
        <taxon>Neisseriaceae</taxon>
        <taxon>Kingella</taxon>
    </lineage>
</organism>
<reference evidence="7 8" key="1">
    <citation type="journal article" date="2021" name="Pathogens">
        <title>Isolation and Characterization of Kingella bonacorsii sp. nov., A Novel Kingella Species Detected in a Stable Periodontitis Subject.</title>
        <authorList>
            <person name="Antezack A."/>
            <person name="Boxberger M."/>
            <person name="Rolland C."/>
            <person name="Monnet-Corti V."/>
            <person name="La Scola B."/>
        </authorList>
    </citation>
    <scope>NUCLEOTIDE SEQUENCE [LARGE SCALE GENOMIC DNA]</scope>
    <source>
        <strain evidence="7 8">Marseille-Q4569</strain>
    </source>
</reference>
<evidence type="ECO:0000256" key="3">
    <source>
        <dbReference type="ARBA" id="ARBA00022679"/>
    </source>
</evidence>
<gene>
    <name evidence="7" type="ORF">JDW22_11775</name>
</gene>
<dbReference type="PANTHER" id="PTHR36449:SF1">
    <property type="entry name" value="ACETYLTRANSFERASE"/>
    <property type="match status" value="1"/>
</dbReference>
<dbReference type="CDD" id="cd04301">
    <property type="entry name" value="NAT_SF"/>
    <property type="match status" value="1"/>
</dbReference>
<evidence type="ECO:0000313" key="7">
    <source>
        <dbReference type="EMBL" id="MBK0397234.1"/>
    </source>
</evidence>
<dbReference type="SUPFAM" id="SSF55729">
    <property type="entry name" value="Acyl-CoA N-acyltransferases (Nat)"/>
    <property type="match status" value="1"/>
</dbReference>
<dbReference type="Gene3D" id="3.40.630.30">
    <property type="match status" value="1"/>
</dbReference>
<dbReference type="EMBL" id="JAEHNZ010000004">
    <property type="protein sequence ID" value="MBK0397234.1"/>
    <property type="molecule type" value="Genomic_DNA"/>
</dbReference>